<dbReference type="RefSeq" id="WP_116174594.1">
    <property type="nucleotide sequence ID" value="NZ_CP144375.1"/>
</dbReference>
<gene>
    <name evidence="2" type="ORF">BCF44_104336</name>
</gene>
<dbReference type="OrthoDB" id="188362at2"/>
<dbReference type="Gene3D" id="3.40.50.1820">
    <property type="entry name" value="alpha/beta hydrolase"/>
    <property type="match status" value="1"/>
</dbReference>
<keyword evidence="3" id="KW-1185">Reference proteome</keyword>
<reference evidence="2 3" key="1">
    <citation type="submission" date="2018-08" db="EMBL/GenBank/DDBJ databases">
        <title>Genomic Encyclopedia of Archaeal and Bacterial Type Strains, Phase II (KMG-II): from individual species to whole genera.</title>
        <authorList>
            <person name="Goeker M."/>
        </authorList>
    </citation>
    <scope>NUCLEOTIDE SEQUENCE [LARGE SCALE GENOMIC DNA]</scope>
    <source>
        <strain evidence="2 3">DSM 45791</strain>
    </source>
</reference>
<dbReference type="AlphaFoldDB" id="A0A3E0HUG6"/>
<dbReference type="Pfam" id="PF01738">
    <property type="entry name" value="DLH"/>
    <property type="match status" value="1"/>
</dbReference>
<dbReference type="PANTHER" id="PTHR46623">
    <property type="entry name" value="CARBOXYMETHYLENEBUTENOLIDASE-RELATED"/>
    <property type="match status" value="1"/>
</dbReference>
<dbReference type="PANTHER" id="PTHR46623:SF6">
    <property type="entry name" value="ALPHA_BETA-HYDROLASES SUPERFAMILY PROTEIN"/>
    <property type="match status" value="1"/>
</dbReference>
<dbReference type="GO" id="GO:0016787">
    <property type="term" value="F:hydrolase activity"/>
    <property type="evidence" value="ECO:0007669"/>
    <property type="project" value="InterPro"/>
</dbReference>
<name>A0A3E0HUG6_9PSEU</name>
<organism evidence="2 3">
    <name type="scientific">Kutzneria buriramensis</name>
    <dbReference type="NCBI Taxonomy" id="1045776"/>
    <lineage>
        <taxon>Bacteria</taxon>
        <taxon>Bacillati</taxon>
        <taxon>Actinomycetota</taxon>
        <taxon>Actinomycetes</taxon>
        <taxon>Pseudonocardiales</taxon>
        <taxon>Pseudonocardiaceae</taxon>
        <taxon>Kutzneria</taxon>
    </lineage>
</organism>
<dbReference type="EMBL" id="QUNO01000004">
    <property type="protein sequence ID" value="REH50068.1"/>
    <property type="molecule type" value="Genomic_DNA"/>
</dbReference>
<dbReference type="InterPro" id="IPR051049">
    <property type="entry name" value="Dienelactone_hydrolase-like"/>
</dbReference>
<dbReference type="SUPFAM" id="SSF53474">
    <property type="entry name" value="alpha/beta-Hydrolases"/>
    <property type="match status" value="1"/>
</dbReference>
<dbReference type="InterPro" id="IPR002925">
    <property type="entry name" value="Dienelactn_hydro"/>
</dbReference>
<evidence type="ECO:0000259" key="1">
    <source>
        <dbReference type="Pfam" id="PF01738"/>
    </source>
</evidence>
<proteinExistence type="predicted"/>
<feature type="domain" description="Dienelactone hydrolase" evidence="1">
    <location>
        <begin position="18"/>
        <end position="226"/>
    </location>
</feature>
<accession>A0A3E0HUG6</accession>
<dbReference type="InterPro" id="IPR029058">
    <property type="entry name" value="AB_hydrolase_fold"/>
</dbReference>
<comment type="caution">
    <text evidence="2">The sequence shown here is derived from an EMBL/GenBank/DDBJ whole genome shotgun (WGS) entry which is preliminary data.</text>
</comment>
<protein>
    <submittedName>
        <fullName evidence="2">Carboxymethylenebutenolidase</fullName>
    </submittedName>
</protein>
<sequence>MTETRTENLPLTDGRELRVTAAEPEGAARGGLVLLHEARGVTDTVRLLAGSLAAEGWLVVAPHLYPDADELAAQDVAGQLSQLPVESVLADIDVACVWLADRGITPDRTGVIGFDLGGAAALIVATKRAIGAAVSVSGSGIVAPLSDGIPSLVEVAHELSCPWLGIYGEQDEDVTGEEVAKLRDAAASAPVATDVVLLAQANHRFDTDPKASAEAWQRTLNWFDSHLR</sequence>
<evidence type="ECO:0000313" key="2">
    <source>
        <dbReference type="EMBL" id="REH50068.1"/>
    </source>
</evidence>
<dbReference type="Proteomes" id="UP000256269">
    <property type="component" value="Unassembled WGS sequence"/>
</dbReference>
<evidence type="ECO:0000313" key="3">
    <source>
        <dbReference type="Proteomes" id="UP000256269"/>
    </source>
</evidence>